<dbReference type="InterPro" id="IPR016786">
    <property type="entry name" value="YdeI_bac"/>
</dbReference>
<dbReference type="InterPro" id="IPR014922">
    <property type="entry name" value="YdhG-like"/>
</dbReference>
<protein>
    <recommendedName>
        <fullName evidence="1">YdhG-like domain-containing protein</fullName>
    </recommendedName>
</protein>
<dbReference type="STRING" id="1579316.RC74_05020"/>
<dbReference type="RefSeq" id="WP_039002352.1">
    <property type="nucleotide sequence ID" value="NZ_CP014327.1"/>
</dbReference>
<proteinExistence type="predicted"/>
<organism evidence="2 3">
    <name type="scientific">Falsihalocynthiibacter arcticus</name>
    <dbReference type="NCBI Taxonomy" id="1579316"/>
    <lineage>
        <taxon>Bacteria</taxon>
        <taxon>Pseudomonadati</taxon>
        <taxon>Pseudomonadota</taxon>
        <taxon>Alphaproteobacteria</taxon>
        <taxon>Rhodobacterales</taxon>
        <taxon>Roseobacteraceae</taxon>
        <taxon>Falsihalocynthiibacter</taxon>
    </lineage>
</organism>
<dbReference type="AlphaFoldDB" id="A0A126UXD5"/>
<evidence type="ECO:0000313" key="2">
    <source>
        <dbReference type="EMBL" id="AML50731.1"/>
    </source>
</evidence>
<name>A0A126UXD5_9RHOB</name>
<gene>
    <name evidence="2" type="ORF">RC74_05020</name>
</gene>
<dbReference type="SUPFAM" id="SSF159888">
    <property type="entry name" value="YdhG-like"/>
    <property type="match status" value="1"/>
</dbReference>
<evidence type="ECO:0000313" key="3">
    <source>
        <dbReference type="Proteomes" id="UP000070371"/>
    </source>
</evidence>
<dbReference type="EMBL" id="CP014327">
    <property type="protein sequence ID" value="AML50731.1"/>
    <property type="molecule type" value="Genomic_DNA"/>
</dbReference>
<dbReference type="Pfam" id="PF13376">
    <property type="entry name" value="OmdA"/>
    <property type="match status" value="1"/>
</dbReference>
<dbReference type="KEGG" id="hat:RC74_05020"/>
<dbReference type="Proteomes" id="UP000070371">
    <property type="component" value="Chromosome"/>
</dbReference>
<dbReference type="OrthoDB" id="214150at2"/>
<reference evidence="2 3" key="1">
    <citation type="submission" date="2016-02" db="EMBL/GenBank/DDBJ databases">
        <title>Complete genome sequence of Halocynthiibacter arcticus PAMC 20958t from arctic marine sediment.</title>
        <authorList>
            <person name="Lee Y.M."/>
            <person name="Baek K."/>
            <person name="Lee H.K."/>
            <person name="Shin S.C."/>
        </authorList>
    </citation>
    <scope>NUCLEOTIDE SEQUENCE [LARGE SCALE GENOMIC DNA]</scope>
    <source>
        <strain evidence="2">PAMC 20958</strain>
    </source>
</reference>
<evidence type="ECO:0000259" key="1">
    <source>
        <dbReference type="Pfam" id="PF08818"/>
    </source>
</evidence>
<feature type="domain" description="YdhG-like" evidence="1">
    <location>
        <begin position="29"/>
        <end position="126"/>
    </location>
</feature>
<sequence>MITDPEDYFLIGCGRCKRFATPDCSVRKWADGLKHLRQICREVGLMETAKWGHPCYMHNGRNIALLGAFRGDFRLSYFNPALMKDPEKVLVKRGPNTQNAGMMSFTDGAAVKRMEPVIVSYLEEAVGYADAGILPIKEPVKIELPDELVEAMDIDPELAEAFHKLTPGRQRSYVINLNGAKASATRTTRIEKFRDKIILGKGAMER</sequence>
<keyword evidence="3" id="KW-1185">Reference proteome</keyword>
<accession>A0A126UXD5</accession>
<dbReference type="PIRSF" id="PIRSF021308">
    <property type="entry name" value="UCP021308"/>
    <property type="match status" value="1"/>
</dbReference>
<dbReference type="Pfam" id="PF08818">
    <property type="entry name" value="DUF1801"/>
    <property type="match status" value="1"/>
</dbReference>